<dbReference type="GO" id="GO:0010468">
    <property type="term" value="P:regulation of gene expression"/>
    <property type="evidence" value="ECO:0007669"/>
    <property type="project" value="TreeGrafter"/>
</dbReference>
<evidence type="ECO:0000256" key="5">
    <source>
        <dbReference type="SAM" id="MobiDB-lite"/>
    </source>
</evidence>
<dbReference type="Gene3D" id="1.10.30.10">
    <property type="entry name" value="High mobility group box domain"/>
    <property type="match status" value="1"/>
</dbReference>
<dbReference type="CDD" id="cd21980">
    <property type="entry name" value="HMG-box_HMG20"/>
    <property type="match status" value="1"/>
</dbReference>
<keyword evidence="8" id="KW-1185">Reference proteome</keyword>
<reference evidence="7 8" key="1">
    <citation type="submission" date="2024-03" db="EMBL/GenBank/DDBJ databases">
        <title>The genome assembly and annotation of the cricket Gryllus longicercus Weissman &amp; Gray.</title>
        <authorList>
            <person name="Szrajer S."/>
            <person name="Gray D."/>
            <person name="Ylla G."/>
        </authorList>
    </citation>
    <scope>NUCLEOTIDE SEQUENCE [LARGE SCALE GENOMIC DNA]</scope>
    <source>
        <strain evidence="7">DAG 2021-001</strain>
        <tissue evidence="7">Whole body minus gut</tissue>
    </source>
</reference>
<feature type="compositionally biased region" description="Basic and acidic residues" evidence="5">
    <location>
        <begin position="194"/>
        <end position="203"/>
    </location>
</feature>
<evidence type="ECO:0000256" key="4">
    <source>
        <dbReference type="SAM" id="Coils"/>
    </source>
</evidence>
<evidence type="ECO:0000259" key="6">
    <source>
        <dbReference type="PROSITE" id="PS50118"/>
    </source>
</evidence>
<dbReference type="PANTHER" id="PTHR46040">
    <property type="entry name" value="HIGH MOBILITY GROUP PROTEIN 2"/>
    <property type="match status" value="1"/>
</dbReference>
<proteinExistence type="predicted"/>
<feature type="region of interest" description="Disordered" evidence="5">
    <location>
        <begin position="1"/>
        <end position="114"/>
    </location>
</feature>
<dbReference type="PROSITE" id="PS50118">
    <property type="entry name" value="HMG_BOX_2"/>
    <property type="match status" value="1"/>
</dbReference>
<evidence type="ECO:0000256" key="3">
    <source>
        <dbReference type="PROSITE-ProRule" id="PRU00267"/>
    </source>
</evidence>
<feature type="compositionally biased region" description="Polar residues" evidence="5">
    <location>
        <begin position="62"/>
        <end position="72"/>
    </location>
</feature>
<keyword evidence="1 3" id="KW-0238">DNA-binding</keyword>
<dbReference type="InterPro" id="IPR036910">
    <property type="entry name" value="HMG_box_dom_sf"/>
</dbReference>
<evidence type="ECO:0000313" key="8">
    <source>
        <dbReference type="Proteomes" id="UP001378592"/>
    </source>
</evidence>
<comment type="caution">
    <text evidence="7">The sequence shown here is derived from an EMBL/GenBank/DDBJ whole genome shotgun (WGS) entry which is preliminary data.</text>
</comment>
<dbReference type="InterPro" id="IPR051965">
    <property type="entry name" value="ChromReg_NeuronalGeneExpr"/>
</dbReference>
<feature type="compositionally biased region" description="Basic and acidic residues" evidence="5">
    <location>
        <begin position="76"/>
        <end position="89"/>
    </location>
</feature>
<dbReference type="Pfam" id="PF00505">
    <property type="entry name" value="HMG_box"/>
    <property type="match status" value="1"/>
</dbReference>
<feature type="domain" description="HMG box" evidence="6">
    <location>
        <begin position="110"/>
        <end position="178"/>
    </location>
</feature>
<organism evidence="7 8">
    <name type="scientific">Gryllus longicercus</name>
    <dbReference type="NCBI Taxonomy" id="2509291"/>
    <lineage>
        <taxon>Eukaryota</taxon>
        <taxon>Metazoa</taxon>
        <taxon>Ecdysozoa</taxon>
        <taxon>Arthropoda</taxon>
        <taxon>Hexapoda</taxon>
        <taxon>Insecta</taxon>
        <taxon>Pterygota</taxon>
        <taxon>Neoptera</taxon>
        <taxon>Polyneoptera</taxon>
        <taxon>Orthoptera</taxon>
        <taxon>Ensifera</taxon>
        <taxon>Gryllidea</taxon>
        <taxon>Grylloidea</taxon>
        <taxon>Gryllidae</taxon>
        <taxon>Gryllinae</taxon>
        <taxon>Gryllus</taxon>
    </lineage>
</organism>
<feature type="compositionally biased region" description="Polar residues" evidence="5">
    <location>
        <begin position="1"/>
        <end position="50"/>
    </location>
</feature>
<feature type="DNA-binding region" description="HMG box" evidence="3">
    <location>
        <begin position="110"/>
        <end position="178"/>
    </location>
</feature>
<dbReference type="SUPFAM" id="SSF47095">
    <property type="entry name" value="HMG-box"/>
    <property type="match status" value="1"/>
</dbReference>
<evidence type="ECO:0000313" key="7">
    <source>
        <dbReference type="EMBL" id="KAK7792977.1"/>
    </source>
</evidence>
<dbReference type="Proteomes" id="UP001378592">
    <property type="component" value="Unassembled WGS sequence"/>
</dbReference>
<keyword evidence="4" id="KW-0175">Coiled coil</keyword>
<dbReference type="EMBL" id="JAZDUA010000409">
    <property type="protein sequence ID" value="KAK7792977.1"/>
    <property type="molecule type" value="Genomic_DNA"/>
</dbReference>
<protein>
    <recommendedName>
        <fullName evidence="6">HMG box domain-containing protein</fullName>
    </recommendedName>
</protein>
<name>A0AAN9V9H5_9ORTH</name>
<sequence>MEQQTFGGPASVNNVRENPSSDIRTIQPVVSSSPVDNNMPASQPPTSTTLKADLEDPPPIQQVVTAPVSSGGPNVYHEDKAPDSSDNVKTKPTWPKGKKRKKAPRDQTAPRQPLTGYVRFLNDRRETVRAENPTLPFPEITKLLAVEWSQLPQEKKQLYLDAAEQDRERYMRELHAYKQTEAYRVFTQKQSQKKQRESHEKAAENNVVSASQEIADGEKDNEFLGFDIPIFTEEFLDLNKARESELRQLRKSNTDYEQQNAILQKHIENMRAAVDKLEVETLQQRSNNNALQQHLEHLRTTLAQGFEQLPLPGSNETPTIQTIDGYMSRLQQLLSEQSGNEREQLAGKVRAVIDRFEFHG</sequence>
<gene>
    <name evidence="7" type="ORF">R5R35_007620</name>
</gene>
<dbReference type="GO" id="GO:0003677">
    <property type="term" value="F:DNA binding"/>
    <property type="evidence" value="ECO:0007669"/>
    <property type="project" value="UniProtKB-UniRule"/>
</dbReference>
<feature type="coiled-coil region" evidence="4">
    <location>
        <begin position="239"/>
        <end position="280"/>
    </location>
</feature>
<dbReference type="GO" id="GO:0005634">
    <property type="term" value="C:nucleus"/>
    <property type="evidence" value="ECO:0007669"/>
    <property type="project" value="UniProtKB-UniRule"/>
</dbReference>
<accession>A0AAN9V9H5</accession>
<keyword evidence="2 3" id="KW-0539">Nucleus</keyword>
<evidence type="ECO:0000256" key="1">
    <source>
        <dbReference type="ARBA" id="ARBA00023125"/>
    </source>
</evidence>
<feature type="region of interest" description="Disordered" evidence="5">
    <location>
        <begin position="188"/>
        <end position="208"/>
    </location>
</feature>
<dbReference type="AlphaFoldDB" id="A0AAN9V9H5"/>
<dbReference type="InterPro" id="IPR009071">
    <property type="entry name" value="HMG_box_dom"/>
</dbReference>
<dbReference type="SMART" id="SM00398">
    <property type="entry name" value="HMG"/>
    <property type="match status" value="1"/>
</dbReference>
<dbReference type="PANTHER" id="PTHR46040:SF3">
    <property type="entry name" value="HIGH MOBILITY GROUP PROTEIN 2"/>
    <property type="match status" value="1"/>
</dbReference>
<evidence type="ECO:0000256" key="2">
    <source>
        <dbReference type="ARBA" id="ARBA00023242"/>
    </source>
</evidence>